<keyword evidence="1 3" id="KW-0420">Kringle</keyword>
<dbReference type="InterPro" id="IPR013806">
    <property type="entry name" value="Kringle-like"/>
</dbReference>
<comment type="caution">
    <text evidence="3">Lacks conserved residue(s) required for the propagation of feature annotation.</text>
</comment>
<gene>
    <name evidence="5" type="ORF">XENORESO_004854</name>
</gene>
<feature type="domain" description="Kringle" evidence="4">
    <location>
        <begin position="1"/>
        <end position="29"/>
    </location>
</feature>
<sequence>NPDGDVQPWCYIADHEDVTYWKYCDIPTCQSKRLPLLSHLSHLSLGAYCGHADQPFFFLSLTSSSHLP</sequence>
<evidence type="ECO:0000259" key="4">
    <source>
        <dbReference type="PROSITE" id="PS50070"/>
    </source>
</evidence>
<protein>
    <recommendedName>
        <fullName evidence="4">Kringle domain-containing protein</fullName>
    </recommendedName>
</protein>
<dbReference type="SUPFAM" id="SSF57440">
    <property type="entry name" value="Kringle-like"/>
    <property type="match status" value="1"/>
</dbReference>
<reference evidence="5 6" key="1">
    <citation type="submission" date="2021-06" db="EMBL/GenBank/DDBJ databases">
        <authorList>
            <person name="Palmer J.M."/>
        </authorList>
    </citation>
    <scope>NUCLEOTIDE SEQUENCE [LARGE SCALE GENOMIC DNA]</scope>
    <source>
        <strain evidence="5 6">XR_2019</strain>
        <tissue evidence="5">Muscle</tissue>
    </source>
</reference>
<dbReference type="EMBL" id="JAHRIM010000188">
    <property type="protein sequence ID" value="MEQ2258079.1"/>
    <property type="molecule type" value="Genomic_DNA"/>
</dbReference>
<name>A0ABV0VLE7_9TELE</name>
<evidence type="ECO:0000313" key="6">
    <source>
        <dbReference type="Proteomes" id="UP001444071"/>
    </source>
</evidence>
<dbReference type="Proteomes" id="UP001444071">
    <property type="component" value="Unassembled WGS sequence"/>
</dbReference>
<comment type="caution">
    <text evidence="5">The sequence shown here is derived from an EMBL/GenBank/DDBJ whole genome shotgun (WGS) entry which is preliminary data.</text>
</comment>
<evidence type="ECO:0000256" key="1">
    <source>
        <dbReference type="ARBA" id="ARBA00022572"/>
    </source>
</evidence>
<dbReference type="Gene3D" id="2.40.20.10">
    <property type="entry name" value="Plasminogen Kringle 4"/>
    <property type="match status" value="1"/>
</dbReference>
<evidence type="ECO:0000256" key="3">
    <source>
        <dbReference type="PROSITE-ProRule" id="PRU00121"/>
    </source>
</evidence>
<evidence type="ECO:0000256" key="2">
    <source>
        <dbReference type="ARBA" id="ARBA00023157"/>
    </source>
</evidence>
<dbReference type="InterPro" id="IPR038178">
    <property type="entry name" value="Kringle_sf"/>
</dbReference>
<feature type="non-terminal residue" evidence="5">
    <location>
        <position position="1"/>
    </location>
</feature>
<accession>A0ABV0VLE7</accession>
<keyword evidence="6" id="KW-1185">Reference proteome</keyword>
<dbReference type="InterPro" id="IPR000001">
    <property type="entry name" value="Kringle"/>
</dbReference>
<proteinExistence type="predicted"/>
<organism evidence="5 6">
    <name type="scientific">Xenotaenia resolanae</name>
    <dbReference type="NCBI Taxonomy" id="208358"/>
    <lineage>
        <taxon>Eukaryota</taxon>
        <taxon>Metazoa</taxon>
        <taxon>Chordata</taxon>
        <taxon>Craniata</taxon>
        <taxon>Vertebrata</taxon>
        <taxon>Euteleostomi</taxon>
        <taxon>Actinopterygii</taxon>
        <taxon>Neopterygii</taxon>
        <taxon>Teleostei</taxon>
        <taxon>Neoteleostei</taxon>
        <taxon>Acanthomorphata</taxon>
        <taxon>Ovalentaria</taxon>
        <taxon>Atherinomorphae</taxon>
        <taxon>Cyprinodontiformes</taxon>
        <taxon>Goodeidae</taxon>
        <taxon>Xenotaenia</taxon>
    </lineage>
</organism>
<dbReference type="PROSITE" id="PS50070">
    <property type="entry name" value="KRINGLE_2"/>
    <property type="match status" value="1"/>
</dbReference>
<evidence type="ECO:0000313" key="5">
    <source>
        <dbReference type="EMBL" id="MEQ2258079.1"/>
    </source>
</evidence>
<keyword evidence="2" id="KW-1015">Disulfide bond</keyword>